<dbReference type="InterPro" id="IPR041373">
    <property type="entry name" value="RT_RNaseH"/>
</dbReference>
<dbReference type="PANTHER" id="PTHR48475">
    <property type="entry name" value="RIBONUCLEASE H"/>
    <property type="match status" value="1"/>
</dbReference>
<dbReference type="RefSeq" id="XP_015081456.1">
    <property type="nucleotide sequence ID" value="XM_015225970.1"/>
</dbReference>
<keyword evidence="3" id="KW-0540">Nuclease</keyword>
<keyword evidence="6" id="KW-0695">RNA-directed DNA polymerase</keyword>
<dbReference type="InterPro" id="IPR043502">
    <property type="entry name" value="DNA/RNA_pol_sf"/>
</dbReference>
<dbReference type="PANTHER" id="PTHR48475:SF1">
    <property type="entry name" value="RNASE H TYPE-1 DOMAIN-CONTAINING PROTEIN"/>
    <property type="match status" value="1"/>
</dbReference>
<dbReference type="Proteomes" id="UP000694930">
    <property type="component" value="Chromosome 7"/>
</dbReference>
<dbReference type="InterPro" id="IPR012337">
    <property type="entry name" value="RNaseH-like_sf"/>
</dbReference>
<evidence type="ECO:0000256" key="3">
    <source>
        <dbReference type="ARBA" id="ARBA00022722"/>
    </source>
</evidence>
<evidence type="ECO:0000256" key="2">
    <source>
        <dbReference type="ARBA" id="ARBA00022695"/>
    </source>
</evidence>
<reference evidence="8" key="1">
    <citation type="journal article" date="2014" name="Nat. Genet.">
        <title>The genome of the stress-tolerant wild tomato species Solanum pennellii.</title>
        <authorList>
            <person name="Bolger A."/>
            <person name="Scossa F."/>
            <person name="Bolger M.E."/>
            <person name="Lanz C."/>
            <person name="Maumus F."/>
            <person name="Tohge T."/>
            <person name="Quesneville H."/>
            <person name="Alseekh S."/>
            <person name="Sorensen I."/>
            <person name="Lichtenstein G."/>
            <person name="Fich E.A."/>
            <person name="Conte M."/>
            <person name="Keller H."/>
            <person name="Schneeberger K."/>
            <person name="Schwacke R."/>
            <person name="Ofner I."/>
            <person name="Vrebalov J."/>
            <person name="Xu Y."/>
            <person name="Osorio S."/>
            <person name="Aflitos S.A."/>
            <person name="Schijlen E."/>
            <person name="Jimenez-Gomez J.M."/>
            <person name="Ryngajllo M."/>
            <person name="Kimura S."/>
            <person name="Kumar R."/>
            <person name="Koenig D."/>
            <person name="Headland L.R."/>
            <person name="Maloof J.N."/>
            <person name="Sinha N."/>
            <person name="van Ham R.C."/>
            <person name="Lankhorst R.K."/>
            <person name="Mao L."/>
            <person name="Vogel A."/>
            <person name="Arsova B."/>
            <person name="Panstruga R."/>
            <person name="Fei Z."/>
            <person name="Rose J.K."/>
            <person name="Zamir D."/>
            <person name="Carrari F."/>
            <person name="Giovannoni J.J."/>
            <person name="Weigel D."/>
            <person name="Usadel B."/>
            <person name="Fernie A.R."/>
        </authorList>
    </citation>
    <scope>NUCLEOTIDE SEQUENCE [LARGE SCALE GENOMIC DNA]</scope>
    <source>
        <strain evidence="8">cv. LA0716</strain>
    </source>
</reference>
<keyword evidence="5" id="KW-0378">Hydrolase</keyword>
<evidence type="ECO:0000313" key="9">
    <source>
        <dbReference type="RefSeq" id="XP_015081456.1"/>
    </source>
</evidence>
<evidence type="ECO:0000256" key="6">
    <source>
        <dbReference type="ARBA" id="ARBA00022918"/>
    </source>
</evidence>
<accession>A0ABM1H7E9</accession>
<evidence type="ECO:0000256" key="5">
    <source>
        <dbReference type="ARBA" id="ARBA00022801"/>
    </source>
</evidence>
<name>A0ABM1H7E9_SOLPN</name>
<keyword evidence="8" id="KW-1185">Reference proteome</keyword>
<evidence type="ECO:0000256" key="1">
    <source>
        <dbReference type="ARBA" id="ARBA00022679"/>
    </source>
</evidence>
<keyword evidence="2" id="KW-0548">Nucleotidyltransferase</keyword>
<proteinExistence type="predicted"/>
<organism evidence="8 9">
    <name type="scientific">Solanum pennellii</name>
    <name type="common">Tomato</name>
    <name type="synonym">Lycopersicon pennellii</name>
    <dbReference type="NCBI Taxonomy" id="28526"/>
    <lineage>
        <taxon>Eukaryota</taxon>
        <taxon>Viridiplantae</taxon>
        <taxon>Streptophyta</taxon>
        <taxon>Embryophyta</taxon>
        <taxon>Tracheophyta</taxon>
        <taxon>Spermatophyta</taxon>
        <taxon>Magnoliopsida</taxon>
        <taxon>eudicotyledons</taxon>
        <taxon>Gunneridae</taxon>
        <taxon>Pentapetalae</taxon>
        <taxon>asterids</taxon>
        <taxon>lamiids</taxon>
        <taxon>Solanales</taxon>
        <taxon>Solanaceae</taxon>
        <taxon>Solanoideae</taxon>
        <taxon>Solaneae</taxon>
        <taxon>Solanum</taxon>
        <taxon>Solanum subgen. Lycopersicon</taxon>
    </lineage>
</organism>
<sequence>MAIYYISKKFTPYESRYNLLERTCCAFMWLAQKLRHYLSSYTTYPFSIMDPLKYIFQKAVPTGKLAKWQMLLIEFDIMYVTQKAIKELAFVGHLAENPVDEEYEPLKTYFYDEEVSFVGENISEAYPGWRLFFDRATNHQGKGIGAVVVSKSGQHYPMAAKLRFNCTNNMAEYEVQYAQKLCKRLCKIKFRHTPRIQNELADDLATIASMIKHPDSDYIDPLDIEFKEHPVHCFHVEAEADGLPWSFDIKKYLEFGTYPEDATSNQKKSIRLMALNFFLSEEILCRRTPYLGLLR</sequence>
<keyword evidence="1" id="KW-0808">Transferase</keyword>
<dbReference type="SUPFAM" id="SSF56672">
    <property type="entry name" value="DNA/RNA polymerases"/>
    <property type="match status" value="1"/>
</dbReference>
<dbReference type="Pfam" id="PF17917">
    <property type="entry name" value="RT_RNaseH"/>
    <property type="match status" value="1"/>
</dbReference>
<gene>
    <name evidence="9" type="primary">LOC107025120</name>
</gene>
<feature type="domain" description="Reverse transcriptase RNase H-like" evidence="7">
    <location>
        <begin position="2"/>
        <end position="75"/>
    </location>
</feature>
<protein>
    <submittedName>
        <fullName evidence="9">Uncharacterized protein LOC107025120</fullName>
    </submittedName>
</protein>
<keyword evidence="4" id="KW-0255">Endonuclease</keyword>
<dbReference type="GeneID" id="107025120"/>
<reference evidence="9" key="2">
    <citation type="submission" date="2025-08" db="UniProtKB">
        <authorList>
            <consortium name="RefSeq"/>
        </authorList>
    </citation>
    <scope>IDENTIFICATION</scope>
</reference>
<dbReference type="SUPFAM" id="SSF53098">
    <property type="entry name" value="Ribonuclease H-like"/>
    <property type="match status" value="1"/>
</dbReference>
<evidence type="ECO:0000313" key="8">
    <source>
        <dbReference type="Proteomes" id="UP000694930"/>
    </source>
</evidence>
<evidence type="ECO:0000256" key="4">
    <source>
        <dbReference type="ARBA" id="ARBA00022759"/>
    </source>
</evidence>
<evidence type="ECO:0000259" key="7">
    <source>
        <dbReference type="Pfam" id="PF17917"/>
    </source>
</evidence>